<evidence type="ECO:0000256" key="13">
    <source>
        <dbReference type="ARBA" id="ARBA00029437"/>
    </source>
</evidence>
<feature type="binding site" description="via carbamate group" evidence="15">
    <location>
        <position position="124"/>
    </location>
    <ligand>
        <name>Mg(2+)</name>
        <dbReference type="ChEBI" id="CHEBI:18420"/>
    </ligand>
</feature>
<dbReference type="GO" id="GO:0051537">
    <property type="term" value="F:2 iron, 2 sulfur cluster binding"/>
    <property type="evidence" value="ECO:0007669"/>
    <property type="project" value="UniProtKB-UniRule"/>
</dbReference>
<feature type="modified residue" description="N6-carboxylysine" evidence="15">
    <location>
        <position position="124"/>
    </location>
</feature>
<dbReference type="EC" id="4.2.1.9" evidence="14 15"/>
<comment type="cofactor">
    <cofactor evidence="1 15">
        <name>Mg(2+)</name>
        <dbReference type="ChEBI" id="CHEBI:18420"/>
    </cofactor>
</comment>
<feature type="binding site" evidence="15">
    <location>
        <position position="123"/>
    </location>
    <ligand>
        <name>Mg(2+)</name>
        <dbReference type="ChEBI" id="CHEBI:18420"/>
    </ligand>
</feature>
<dbReference type="SUPFAM" id="SSF52016">
    <property type="entry name" value="LeuD/IlvD-like"/>
    <property type="match status" value="1"/>
</dbReference>
<evidence type="ECO:0000256" key="9">
    <source>
        <dbReference type="ARBA" id="ARBA00023239"/>
    </source>
</evidence>
<evidence type="ECO:0000313" key="18">
    <source>
        <dbReference type="EMBL" id="TET27570.1"/>
    </source>
</evidence>
<dbReference type="AlphaFoldDB" id="A0A523TB43"/>
<evidence type="ECO:0000256" key="12">
    <source>
        <dbReference type="ARBA" id="ARBA00029436"/>
    </source>
</evidence>
<organism evidence="18 19">
    <name type="scientific">Aerophobetes bacterium</name>
    <dbReference type="NCBI Taxonomy" id="2030807"/>
    <lineage>
        <taxon>Bacteria</taxon>
        <taxon>Candidatus Aerophobota</taxon>
    </lineage>
</organism>
<accession>A0A523TB43</accession>
<feature type="domain" description="Dihydroxy-acid/6-phosphogluconate dehydratase C-terminal" evidence="17">
    <location>
        <begin position="359"/>
        <end position="550"/>
    </location>
</feature>
<feature type="binding site" evidence="15">
    <location>
        <position position="443"/>
    </location>
    <ligand>
        <name>Mg(2+)</name>
        <dbReference type="ChEBI" id="CHEBI:18420"/>
    </ligand>
</feature>
<protein>
    <recommendedName>
        <fullName evidence="14 15">Dihydroxy-acid dehydratase</fullName>
        <shortName evidence="15">DAD</shortName>
        <ecNumber evidence="14 15">4.2.1.9</ecNumber>
    </recommendedName>
</protein>
<evidence type="ECO:0000256" key="14">
    <source>
        <dbReference type="ARBA" id="ARBA00029490"/>
    </source>
</evidence>
<dbReference type="InterPro" id="IPR020558">
    <property type="entry name" value="DiOHA_6PGluconate_deHydtase_CS"/>
</dbReference>
<dbReference type="UniPathway" id="UPA00049">
    <property type="reaction ID" value="UER00061"/>
</dbReference>
<comment type="cofactor">
    <cofactor evidence="15">
        <name>[2Fe-2S] cluster</name>
        <dbReference type="ChEBI" id="CHEBI:190135"/>
    </cofactor>
    <text evidence="15">Binds 1 [2Fe-2S] cluster per subunit. This cluster acts as a Lewis acid cofactor.</text>
</comment>
<dbReference type="Pfam" id="PF24877">
    <property type="entry name" value="ILV_EDD_C"/>
    <property type="match status" value="1"/>
</dbReference>
<name>A0A523TB43_UNCAE</name>
<dbReference type="EMBL" id="SOJT01000179">
    <property type="protein sequence ID" value="TET27570.1"/>
    <property type="molecule type" value="Genomic_DNA"/>
</dbReference>
<evidence type="ECO:0000256" key="3">
    <source>
        <dbReference type="ARBA" id="ARBA00022605"/>
    </source>
</evidence>
<comment type="caution">
    <text evidence="18">The sequence shown here is derived from an EMBL/GenBank/DDBJ whole genome shotgun (WGS) entry which is preliminary data.</text>
</comment>
<evidence type="ECO:0000256" key="11">
    <source>
        <dbReference type="ARBA" id="ARBA00029304"/>
    </source>
</evidence>
<keyword evidence="4 15" id="KW-0001">2Fe-2S</keyword>
<evidence type="ECO:0000256" key="7">
    <source>
        <dbReference type="ARBA" id="ARBA00023004"/>
    </source>
</evidence>
<evidence type="ECO:0000259" key="17">
    <source>
        <dbReference type="Pfam" id="PF24877"/>
    </source>
</evidence>
<evidence type="ECO:0000256" key="2">
    <source>
        <dbReference type="ARBA" id="ARBA00006486"/>
    </source>
</evidence>
<dbReference type="InterPro" id="IPR056740">
    <property type="entry name" value="ILV_EDD_C"/>
</dbReference>
<sequence length="553" mass="59594">MNPRRSDEIKKGVERAPHRALLYSTGLGKGDLERSFVGIISSFSSLVPGHAGMRELERFIEKGVEAGGGTPFIFGVPAICDGIAMGHGGMRYSLPLRELVADSIESVAQAHCLDGLILLTNCDKITPGCLMAAARVNIPTIIITAGPMLSGRYQGRKLSYVRDTWEALGRLKAGEITEEELTSLEKEACPGIGSCQGLYTANSMACLAEVLGMSLPGSATALAVSAKRCQLAYESGKRVVAIIEEDLFPRQIMVKEAFENAVRVDMALGGSTNTVLHLLAIAYEAKVELSLSLFDEISHQIPHLVNLRPGGENFMEDLEEAGGIPGLLNTLQECLADYPTVAGKSVKRIAEEGRVYNREIIRDLAHPYHKEGGIAVLYGSLAPEGAVVKQSAVSEKMRRFEGKVRVFDSEEEATGAIYQDRVNEGEIIVIRYEGPKGGPGMREMLSPTSAVVGMGLSQKVALITDGRFSGGTRGPCIGHISPEAQEGGPIALVKDGDEVLIDIPTRRLEVNLSSEELEERKRSWQRSPSKIKEGYLARYSRMVGPASQGAVLS</sequence>
<evidence type="ECO:0000313" key="19">
    <source>
        <dbReference type="Proteomes" id="UP000316517"/>
    </source>
</evidence>
<feature type="domain" description="Dihydroxy-acid/6-phosphogluconate dehydratase N-terminal" evidence="16">
    <location>
        <begin position="34"/>
        <end position="347"/>
    </location>
</feature>
<dbReference type="PROSITE" id="PS00886">
    <property type="entry name" value="ILVD_EDD_1"/>
    <property type="match status" value="1"/>
</dbReference>
<feature type="active site" description="Proton acceptor" evidence="15">
    <location>
        <position position="469"/>
    </location>
</feature>
<dbReference type="InterPro" id="IPR000581">
    <property type="entry name" value="ILV_EDD_N"/>
</dbReference>
<dbReference type="PANTHER" id="PTHR43661:SF3">
    <property type="entry name" value="D-XYLONATE DEHYDRATASE YAGF-RELATED"/>
    <property type="match status" value="1"/>
</dbReference>
<keyword evidence="7 15" id="KW-0408">Iron</keyword>
<comment type="catalytic activity">
    <reaction evidence="15">
        <text>(2R,3R)-2,3-dihydroxy-3-methylpentanoate = (S)-3-methyl-2-oxopentanoate + H2O</text>
        <dbReference type="Rhea" id="RHEA:27694"/>
        <dbReference type="ChEBI" id="CHEBI:15377"/>
        <dbReference type="ChEBI" id="CHEBI:35146"/>
        <dbReference type="ChEBI" id="CHEBI:49258"/>
        <dbReference type="EC" id="4.2.1.9"/>
    </reaction>
</comment>
<dbReference type="Proteomes" id="UP000316517">
    <property type="component" value="Unassembled WGS sequence"/>
</dbReference>
<dbReference type="SUPFAM" id="SSF143975">
    <property type="entry name" value="IlvD/EDD N-terminal domain-like"/>
    <property type="match status" value="1"/>
</dbReference>
<dbReference type="Pfam" id="PF00920">
    <property type="entry name" value="ILVD_EDD_N"/>
    <property type="match status" value="1"/>
</dbReference>
<dbReference type="NCBIfam" id="NF002068">
    <property type="entry name" value="PRK00911.1"/>
    <property type="match status" value="1"/>
</dbReference>
<comment type="similarity">
    <text evidence="2 15">Belongs to the IlvD/Edd family.</text>
</comment>
<comment type="subunit">
    <text evidence="15">Homodimer.</text>
</comment>
<dbReference type="InterPro" id="IPR004404">
    <property type="entry name" value="DihydroxyA_deHydtase"/>
</dbReference>
<comment type="caution">
    <text evidence="15">Lacks conserved residue(s) required for the propagation of feature annotation.</text>
</comment>
<dbReference type="UniPathway" id="UPA00047">
    <property type="reaction ID" value="UER00057"/>
</dbReference>
<evidence type="ECO:0000256" key="1">
    <source>
        <dbReference type="ARBA" id="ARBA00001946"/>
    </source>
</evidence>
<evidence type="ECO:0000256" key="15">
    <source>
        <dbReference type="HAMAP-Rule" id="MF_00012"/>
    </source>
</evidence>
<keyword evidence="8 15" id="KW-0411">Iron-sulfur</keyword>
<comment type="pathway">
    <text evidence="12 15">Amino-acid biosynthesis; L-valine biosynthesis; L-valine from pyruvate: step 3/4.</text>
</comment>
<gene>
    <name evidence="15 18" type="primary">ilvD</name>
    <name evidence="18" type="ORF">E3J68_04040</name>
</gene>
<feature type="binding site" evidence="15">
    <location>
        <position position="81"/>
    </location>
    <ligand>
        <name>Mg(2+)</name>
        <dbReference type="ChEBI" id="CHEBI:18420"/>
    </ligand>
</feature>
<dbReference type="PROSITE" id="PS00887">
    <property type="entry name" value="ILVD_EDD_2"/>
    <property type="match status" value="1"/>
</dbReference>
<dbReference type="GO" id="GO:0009099">
    <property type="term" value="P:L-valine biosynthetic process"/>
    <property type="evidence" value="ECO:0007669"/>
    <property type="project" value="UniProtKB-UniRule"/>
</dbReference>
<evidence type="ECO:0000256" key="6">
    <source>
        <dbReference type="ARBA" id="ARBA00022842"/>
    </source>
</evidence>
<comment type="catalytic activity">
    <reaction evidence="11">
        <text>(2R)-2,3-dihydroxy-3-methylbutanoate = 3-methyl-2-oxobutanoate + H2O</text>
        <dbReference type="Rhea" id="RHEA:24809"/>
        <dbReference type="ChEBI" id="CHEBI:11851"/>
        <dbReference type="ChEBI" id="CHEBI:15377"/>
        <dbReference type="ChEBI" id="CHEBI:49072"/>
        <dbReference type="EC" id="4.2.1.9"/>
    </reaction>
    <physiologicalReaction direction="left-to-right" evidence="11">
        <dbReference type="Rhea" id="RHEA:24810"/>
    </physiologicalReaction>
</comment>
<evidence type="ECO:0000256" key="4">
    <source>
        <dbReference type="ARBA" id="ARBA00022714"/>
    </source>
</evidence>
<dbReference type="PANTHER" id="PTHR43661">
    <property type="entry name" value="D-XYLONATE DEHYDRATASE"/>
    <property type="match status" value="1"/>
</dbReference>
<dbReference type="NCBIfam" id="TIGR00110">
    <property type="entry name" value="ilvD"/>
    <property type="match status" value="1"/>
</dbReference>
<comment type="function">
    <text evidence="15">Functions in the biosynthesis of branched-chain amino acids. Catalyzes the dehydration of (2R,3R)-2,3-dihydroxy-3-methylpentanoate (2,3-dihydroxy-3-methylvalerate) into 2-oxo-3-methylpentanoate (2-oxo-3-methylvalerate) and of (2R)-2,3-dihydroxy-3-methylbutanoate (2,3-dihydroxyisovalerate) into 2-oxo-3-methylbutanoate (2-oxoisovalerate), the penultimate precursor to L-isoleucine and L-valine, respectively.</text>
</comment>
<keyword evidence="6 15" id="KW-0460">Magnesium</keyword>
<dbReference type="GO" id="GO:0000287">
    <property type="term" value="F:magnesium ion binding"/>
    <property type="evidence" value="ECO:0007669"/>
    <property type="project" value="UniProtKB-UniRule"/>
</dbReference>
<evidence type="ECO:0000259" key="16">
    <source>
        <dbReference type="Pfam" id="PF00920"/>
    </source>
</evidence>
<dbReference type="HAMAP" id="MF_00012">
    <property type="entry name" value="IlvD"/>
    <property type="match status" value="1"/>
</dbReference>
<dbReference type="InterPro" id="IPR037237">
    <property type="entry name" value="IlvD/EDD_N"/>
</dbReference>
<evidence type="ECO:0000256" key="5">
    <source>
        <dbReference type="ARBA" id="ARBA00022723"/>
    </source>
</evidence>
<keyword evidence="9 15" id="KW-0456">Lyase</keyword>
<evidence type="ECO:0000256" key="10">
    <source>
        <dbReference type="ARBA" id="ARBA00023304"/>
    </source>
</evidence>
<dbReference type="GO" id="GO:0004160">
    <property type="term" value="F:dihydroxy-acid dehydratase activity"/>
    <property type="evidence" value="ECO:0007669"/>
    <property type="project" value="UniProtKB-UniRule"/>
</dbReference>
<proteinExistence type="inferred from homology"/>
<keyword evidence="3 15" id="KW-0028">Amino-acid biosynthesis</keyword>
<dbReference type="InterPro" id="IPR042096">
    <property type="entry name" value="Dihydro-acid_dehy_C"/>
</dbReference>
<keyword evidence="10 15" id="KW-0100">Branched-chain amino acid biosynthesis</keyword>
<reference evidence="18 19" key="1">
    <citation type="submission" date="2019-03" db="EMBL/GenBank/DDBJ databases">
        <title>Metabolic potential of uncultured bacteria and archaea associated with petroleum seepage in deep-sea sediments.</title>
        <authorList>
            <person name="Dong X."/>
            <person name="Hubert C."/>
        </authorList>
    </citation>
    <scope>NUCLEOTIDE SEQUENCE [LARGE SCALE GENOMIC DNA]</scope>
    <source>
        <strain evidence="18">E44_bin3</strain>
    </source>
</reference>
<comment type="pathway">
    <text evidence="13 15">Amino-acid biosynthesis; L-isoleucine biosynthesis; L-isoleucine from 2-oxobutanoate: step 3/4.</text>
</comment>
<dbReference type="Gene3D" id="3.50.30.80">
    <property type="entry name" value="IlvD/EDD C-terminal domain-like"/>
    <property type="match status" value="1"/>
</dbReference>
<dbReference type="FunFam" id="3.50.30.80:FF:000001">
    <property type="entry name" value="Dihydroxy-acid dehydratase"/>
    <property type="match status" value="1"/>
</dbReference>
<dbReference type="GO" id="GO:0009097">
    <property type="term" value="P:isoleucine biosynthetic process"/>
    <property type="evidence" value="ECO:0007669"/>
    <property type="project" value="UniProtKB-UniRule"/>
</dbReference>
<evidence type="ECO:0000256" key="8">
    <source>
        <dbReference type="ARBA" id="ARBA00023014"/>
    </source>
</evidence>
<keyword evidence="5 15" id="KW-0479">Metal-binding</keyword>
<dbReference type="GO" id="GO:0005829">
    <property type="term" value="C:cytosol"/>
    <property type="evidence" value="ECO:0007669"/>
    <property type="project" value="TreeGrafter"/>
</dbReference>